<protein>
    <submittedName>
        <fullName evidence="1">Toluene tolerance protein</fullName>
    </submittedName>
</protein>
<reference evidence="2" key="1">
    <citation type="submission" date="2015-03" db="EMBL/GenBank/DDBJ databases">
        <title>Pseudomonas frederiksbergensis hydrocarbon degrader.</title>
        <authorList>
            <person name="Brown L.M."/>
            <person name="Ruiz O.N."/>
            <person name="Mueller S."/>
            <person name="Gunasekera T.S."/>
        </authorList>
    </citation>
    <scope>NUCLEOTIDE SEQUENCE [LARGE SCALE GENOMIC DNA]</scope>
    <source>
        <strain evidence="2">SI8</strain>
    </source>
</reference>
<dbReference type="AlphaFoldDB" id="A0A0B1YYV6"/>
<proteinExistence type="predicted"/>
<dbReference type="EMBL" id="JQGJ01000010">
    <property type="protein sequence ID" value="KHK63575.1"/>
    <property type="molecule type" value="Genomic_DNA"/>
</dbReference>
<comment type="caution">
    <text evidence="1">The sequence shown here is derived from an EMBL/GenBank/DDBJ whole genome shotgun (WGS) entry which is preliminary data.</text>
</comment>
<name>A0A0B1YYV6_9PSED</name>
<dbReference type="Gene3D" id="1.10.510.10">
    <property type="entry name" value="Transferase(Phosphotransferase) domain 1"/>
    <property type="match status" value="1"/>
</dbReference>
<evidence type="ECO:0000313" key="1">
    <source>
        <dbReference type="EMBL" id="KHK63575.1"/>
    </source>
</evidence>
<evidence type="ECO:0000313" key="2">
    <source>
        <dbReference type="Proteomes" id="UP000030949"/>
    </source>
</evidence>
<gene>
    <name evidence="1" type="ORF">JZ00_17230</name>
</gene>
<dbReference type="SUPFAM" id="SSF56112">
    <property type="entry name" value="Protein kinase-like (PK-like)"/>
    <property type="match status" value="1"/>
</dbReference>
<accession>A0A0B1YYV6</accession>
<sequence>MRIVTANQLQDWLSRGEVLEKDARGAKVLKLDDGDILKIFRSRRHPLLVRLMPDAQRFARCGERLRERGINTPSVTDYFWIDRSAGVSGCLYSPLEGSALDKIFFHERRRFDELLPQLAAYIFKLHQQGIYFRSLHLGNILLVREQCFGLIDFLDTRFKRPPLGARLVQRNFHHLRNYLTRSKISDFPWDELMRHYTIAAQPS</sequence>
<organism evidence="1 2">
    <name type="scientific">Pseudomonas frederiksbergensis</name>
    <dbReference type="NCBI Taxonomy" id="104087"/>
    <lineage>
        <taxon>Bacteria</taxon>
        <taxon>Pseudomonadati</taxon>
        <taxon>Pseudomonadota</taxon>
        <taxon>Gammaproteobacteria</taxon>
        <taxon>Pseudomonadales</taxon>
        <taxon>Pseudomonadaceae</taxon>
        <taxon>Pseudomonas</taxon>
    </lineage>
</organism>
<dbReference type="OrthoDB" id="8534453at2"/>
<dbReference type="InterPro" id="IPR011009">
    <property type="entry name" value="Kinase-like_dom_sf"/>
</dbReference>
<dbReference type="Pfam" id="PF06293">
    <property type="entry name" value="Kdo"/>
    <property type="match status" value="1"/>
</dbReference>
<dbReference type="Proteomes" id="UP000030949">
    <property type="component" value="Unassembled WGS sequence"/>
</dbReference>